<dbReference type="OrthoDB" id="2068434at2"/>
<accession>R9L692</accession>
<dbReference type="GeneID" id="43346464"/>
<proteinExistence type="predicted"/>
<dbReference type="HOGENOM" id="CLU_329512_0_0_9"/>
<gene>
    <name evidence="2" type="ORF">C812_03534</name>
</gene>
<comment type="caution">
    <text evidence="2">The sequence shown here is derived from an EMBL/GenBank/DDBJ whole genome shotgun (WGS) entry which is preliminary data.</text>
</comment>
<reference evidence="2 3" key="1">
    <citation type="submission" date="2013-04" db="EMBL/GenBank/DDBJ databases">
        <title>The Genome Sequence of Paenibacillus barengoltzii G22.</title>
        <authorList>
            <consortium name="The Broad Institute Genomics Platform"/>
            <consortium name="The Broad Institute Genome Sequencing Center for Infectious Disease"/>
            <person name="Earl A."/>
            <person name="Xavier R."/>
            <person name="Elson C."/>
            <person name="Duck W."/>
            <person name="Walker B."/>
            <person name="Young S."/>
            <person name="Zeng Q."/>
            <person name="Gargeya S."/>
            <person name="Fitzgerald M."/>
            <person name="Haas B."/>
            <person name="Abouelleil A."/>
            <person name="Allen A.W."/>
            <person name="Alvarado L."/>
            <person name="Arachchi H.M."/>
            <person name="Berlin A.M."/>
            <person name="Chapman S.B."/>
            <person name="Gainer-Dewar J."/>
            <person name="Goldberg J."/>
            <person name="Griggs A."/>
            <person name="Gujja S."/>
            <person name="Hansen M."/>
            <person name="Howarth C."/>
            <person name="Imamovic A."/>
            <person name="Ireland A."/>
            <person name="Larimer J."/>
            <person name="McCowan C."/>
            <person name="Murphy C."/>
            <person name="Pearson M."/>
            <person name="Poon T.W."/>
            <person name="Priest M."/>
            <person name="Roberts A."/>
            <person name="Saif S."/>
            <person name="Shea T."/>
            <person name="Sisk P."/>
            <person name="Sykes S."/>
            <person name="Wortman J."/>
            <person name="Nusbaum C."/>
            <person name="Birren B."/>
        </authorList>
    </citation>
    <scope>NUCLEOTIDE SEQUENCE [LARGE SCALE GENOMIC DNA]</scope>
    <source>
        <strain evidence="2 3">G22</strain>
    </source>
</reference>
<protein>
    <recommendedName>
        <fullName evidence="1">DISARM protein DrmE C-terminal domain-containing protein</fullName>
    </recommendedName>
</protein>
<dbReference type="NCBIfam" id="NF038316">
    <property type="entry name" value="DrmE_fam"/>
    <property type="match status" value="1"/>
</dbReference>
<dbReference type="PATRIC" id="fig|1235795.3.peg.3506"/>
<evidence type="ECO:0000313" key="2">
    <source>
        <dbReference type="EMBL" id="EOS54294.1"/>
    </source>
</evidence>
<dbReference type="EMBL" id="ASSZ01000033">
    <property type="protein sequence ID" value="EOS54294.1"/>
    <property type="molecule type" value="Genomic_DNA"/>
</dbReference>
<dbReference type="AlphaFoldDB" id="R9L692"/>
<dbReference type="RefSeq" id="WP_016313940.1">
    <property type="nucleotide sequence ID" value="NZ_KE159654.1"/>
</dbReference>
<name>R9L692_9BACL</name>
<dbReference type="Proteomes" id="UP000019598">
    <property type="component" value="Unassembled WGS sequence"/>
</dbReference>
<evidence type="ECO:0000259" key="1">
    <source>
        <dbReference type="Pfam" id="PF24957"/>
    </source>
</evidence>
<dbReference type="InterPro" id="IPR049794">
    <property type="entry name" value="DrmE"/>
</dbReference>
<sequence>MTDEVNSILRFAYEKTSFMLGKHFINKSEFVLSYIDTLIYLLTNSSKERGIVLHHGTSIPLYFAIAITAFKAYLSDDSDNTAFLNDLNIDDLVIYNDKRGVYKGKDPNGNIIIVNKDKGGTPTTNYVPVTSANKIQPYYGDGKTLDGRGIRKKRNIIDTISGLFGIKKQEVKSVITKGVVIVCDRYKADEIFGHMTLSINGKRVRMCELFAAAYYTSNDVYHYPGNVAKTDPVIRFVNKISLAREMILEDPEIETLVISDLNYLSNSSSELASIYERTSLKSIILLGEICKGISSPLFNELDNLQPFVWTRDILINYENYYIQEEHIHDEYIHPESKQLRQMIKNHINLEIEIVEIKEFFINEDFRDCKKILLQLLKQNDGLLSKLVQKAYWLINLLEKSIFPISVMEEIITKNQINAPSPTTEFAALEMAANNYLGTNIETQLKFIIEEISGKFFEMQYTNPKFEYLLKNITNGIDQGEAAVICPKIYYKKIFTEAVPDHLRKLIEKVDFFTPNNYSSSKIYQNVYVVGALDWSNLNPLLLSNSGSVKLILYPNELNRYQQANMYTQSRLSVLSKNNSLVKESSSSNNNSPVIPLSYKAVSEEIYIEDQLEALSESLSLSYLGELPVPSSNTVIQPLEIKRIALLDSGERIFLTRFYSAYIYNMDKKSVQETDVYSLSEGDLLIFTNYDSTTRDIVEKIMNIVIESDNCSEQFRESYRRSQRWKKSLREYVHSRQISFKQLSEMMERLGSPKHEVTLRTWLDEESHIVGPRDIESYRIIAKLLQDPEMLESPEIYYQSSREVRSMKVRILKYLGKNIIRTLNKNEEIYDDILSLLPIDLSKMSRIVQIEKIINIENLIVPPHLANRPIQF</sequence>
<organism evidence="2 3">
    <name type="scientific">Paenibacillus barengoltzii G22</name>
    <dbReference type="NCBI Taxonomy" id="1235795"/>
    <lineage>
        <taxon>Bacteria</taxon>
        <taxon>Bacillati</taxon>
        <taxon>Bacillota</taxon>
        <taxon>Bacilli</taxon>
        <taxon>Bacillales</taxon>
        <taxon>Paenibacillaceae</taxon>
        <taxon>Paenibacillus</taxon>
    </lineage>
</organism>
<evidence type="ECO:0000313" key="3">
    <source>
        <dbReference type="Proteomes" id="UP000019598"/>
    </source>
</evidence>
<feature type="domain" description="DISARM protein DrmE C-terminal" evidence="1">
    <location>
        <begin position="646"/>
        <end position="814"/>
    </location>
</feature>
<dbReference type="InterPro" id="IPR056666">
    <property type="entry name" value="DrmE_C"/>
</dbReference>
<dbReference type="STRING" id="1235795.C812_03534"/>
<dbReference type="Pfam" id="PF24957">
    <property type="entry name" value="DrmE_C"/>
    <property type="match status" value="1"/>
</dbReference>